<evidence type="ECO:0000313" key="1">
    <source>
        <dbReference type="EMBL" id="MBS4185102.1"/>
    </source>
</evidence>
<proteinExistence type="predicted"/>
<dbReference type="EMBL" id="JAGYPE010000005">
    <property type="protein sequence ID" value="MBS4185102.1"/>
    <property type="molecule type" value="Genomic_DNA"/>
</dbReference>
<organism evidence="1">
    <name type="scientific">Neobacillus citreus</name>
    <dbReference type="NCBI Taxonomy" id="2833578"/>
    <lineage>
        <taxon>Bacteria</taxon>
        <taxon>Bacillati</taxon>
        <taxon>Bacillota</taxon>
        <taxon>Bacilli</taxon>
        <taxon>Bacillales</taxon>
        <taxon>Bacillaceae</taxon>
        <taxon>Neobacillus</taxon>
    </lineage>
</organism>
<dbReference type="Pfam" id="PF14164">
    <property type="entry name" value="YqzH"/>
    <property type="match status" value="1"/>
</dbReference>
<dbReference type="RefSeq" id="WP_213144952.1">
    <property type="nucleotide sequence ID" value="NZ_JAGYPE020000055.1"/>
</dbReference>
<protein>
    <recommendedName>
        <fullName evidence="4">YqzH-like protein</fullName>
    </recommendedName>
</protein>
<dbReference type="Proteomes" id="UP000677265">
    <property type="component" value="Unassembled WGS sequence"/>
</dbReference>
<comment type="caution">
    <text evidence="1">The sequence shown here is derived from an EMBL/GenBank/DDBJ whole genome shotgun (WGS) entry which is preliminary data.</text>
</comment>
<dbReference type="AlphaFoldDB" id="A0A942T4I1"/>
<keyword evidence="3" id="KW-1185">Reference proteome</keyword>
<dbReference type="EMBL" id="JAGYPE020000055">
    <property type="protein sequence ID" value="MCH6268403.1"/>
    <property type="molecule type" value="Genomic_DNA"/>
</dbReference>
<sequence length="63" mass="7348">MDKKLIVKMIKNCFKQYYEADSSPIGDKELEELVTRILQTKNEDPTADLYEVVNDIVYDYLTG</sequence>
<dbReference type="InterPro" id="IPR025546">
    <property type="entry name" value="YqzH"/>
</dbReference>
<evidence type="ECO:0000313" key="2">
    <source>
        <dbReference type="EMBL" id="MCH6268403.1"/>
    </source>
</evidence>
<gene>
    <name evidence="2" type="ORF">KHB02_022985</name>
    <name evidence="1" type="ORF">KHB02_27345</name>
</gene>
<reference evidence="1" key="1">
    <citation type="submission" date="2021-05" db="EMBL/GenBank/DDBJ databases">
        <title>Novel Bacillus species.</title>
        <authorList>
            <person name="Liu G."/>
        </authorList>
    </citation>
    <scope>NUCLEOTIDE SEQUENCE</scope>
    <source>
        <strain evidence="1 3">FJAT-50051</strain>
    </source>
</reference>
<evidence type="ECO:0000313" key="3">
    <source>
        <dbReference type="Proteomes" id="UP000677265"/>
    </source>
</evidence>
<evidence type="ECO:0008006" key="4">
    <source>
        <dbReference type="Google" id="ProtNLM"/>
    </source>
</evidence>
<name>A0A942T4I1_9BACI</name>
<accession>A0A942T4I1</accession>